<reference evidence="1 2" key="1">
    <citation type="journal article" date="2019" name="Sci. Rep.">
        <title>Orb-weaving spider Araneus ventricosus genome elucidates the spidroin gene catalogue.</title>
        <authorList>
            <person name="Kono N."/>
            <person name="Nakamura H."/>
            <person name="Ohtoshi R."/>
            <person name="Moran D.A.P."/>
            <person name="Shinohara A."/>
            <person name="Yoshida Y."/>
            <person name="Fujiwara M."/>
            <person name="Mori M."/>
            <person name="Tomita M."/>
            <person name="Arakawa K."/>
        </authorList>
    </citation>
    <scope>NUCLEOTIDE SEQUENCE [LARGE SCALE GENOMIC DNA]</scope>
</reference>
<dbReference type="AlphaFoldDB" id="A0A4Y2HK34"/>
<organism evidence="1 2">
    <name type="scientific">Araneus ventricosus</name>
    <name type="common">Orbweaver spider</name>
    <name type="synonym">Epeira ventricosa</name>
    <dbReference type="NCBI Taxonomy" id="182803"/>
    <lineage>
        <taxon>Eukaryota</taxon>
        <taxon>Metazoa</taxon>
        <taxon>Ecdysozoa</taxon>
        <taxon>Arthropoda</taxon>
        <taxon>Chelicerata</taxon>
        <taxon>Arachnida</taxon>
        <taxon>Araneae</taxon>
        <taxon>Araneomorphae</taxon>
        <taxon>Entelegynae</taxon>
        <taxon>Araneoidea</taxon>
        <taxon>Araneidae</taxon>
        <taxon>Araneus</taxon>
    </lineage>
</organism>
<evidence type="ECO:0000313" key="2">
    <source>
        <dbReference type="Proteomes" id="UP000499080"/>
    </source>
</evidence>
<gene>
    <name evidence="1" type="ORF">AVEN_151265_1</name>
</gene>
<keyword evidence="2" id="KW-1185">Reference proteome</keyword>
<name>A0A4Y2HK34_ARAVE</name>
<sequence>MDAACSRSVYTAARAWNRVSNPRFSCPEAVRRVEKTVDNAGEAAEGPYLDFRENREFSGLINSSVNWSTDGLRSNPHWGIRAANMSIRLNMCSGLQTRLNLLGYASHNRPNDFGALTDSDIRNPDEGCYVKAN</sequence>
<dbReference type="EMBL" id="BGPR01001990">
    <property type="protein sequence ID" value="GBM65702.1"/>
    <property type="molecule type" value="Genomic_DNA"/>
</dbReference>
<proteinExistence type="predicted"/>
<protein>
    <submittedName>
        <fullName evidence="1">Uncharacterized protein</fullName>
    </submittedName>
</protein>
<dbReference type="Proteomes" id="UP000499080">
    <property type="component" value="Unassembled WGS sequence"/>
</dbReference>
<evidence type="ECO:0000313" key="1">
    <source>
        <dbReference type="EMBL" id="GBM65702.1"/>
    </source>
</evidence>
<accession>A0A4Y2HK34</accession>
<comment type="caution">
    <text evidence="1">The sequence shown here is derived from an EMBL/GenBank/DDBJ whole genome shotgun (WGS) entry which is preliminary data.</text>
</comment>